<dbReference type="InterPro" id="IPR027806">
    <property type="entry name" value="HARBI1_dom"/>
</dbReference>
<comment type="cofactor">
    <cofactor evidence="1">
        <name>a divalent metal cation</name>
        <dbReference type="ChEBI" id="CHEBI:60240"/>
    </cofactor>
</comment>
<dbReference type="EMBL" id="DF820456">
    <property type="protein sequence ID" value="GAK50720.1"/>
    <property type="molecule type" value="Genomic_DNA"/>
</dbReference>
<dbReference type="Proteomes" id="UP000030700">
    <property type="component" value="Unassembled WGS sequence"/>
</dbReference>
<evidence type="ECO:0000313" key="4">
    <source>
        <dbReference type="EMBL" id="GAK50720.1"/>
    </source>
</evidence>
<dbReference type="Pfam" id="PF13359">
    <property type="entry name" value="DDE_Tnp_4"/>
    <property type="match status" value="1"/>
</dbReference>
<proteinExistence type="predicted"/>
<feature type="domain" description="DDE Tnp4" evidence="3">
    <location>
        <begin position="11"/>
        <end position="98"/>
    </location>
</feature>
<keyword evidence="2" id="KW-0479">Metal-binding</keyword>
<gene>
    <name evidence="4" type="ORF">U14_01953</name>
</gene>
<evidence type="ECO:0000256" key="2">
    <source>
        <dbReference type="ARBA" id="ARBA00022723"/>
    </source>
</evidence>
<name>A0A0S6VTF0_9BACT</name>
<dbReference type="GO" id="GO:0046872">
    <property type="term" value="F:metal ion binding"/>
    <property type="evidence" value="ECO:0007669"/>
    <property type="project" value="UniProtKB-KW"/>
</dbReference>
<dbReference type="AlphaFoldDB" id="A0A0S6VTF0"/>
<accession>A0A0S6VTF0</accession>
<sequence length="99" mass="11434">MHDFELFKQTRIPLAPSVEIYADAGYQGLQKRMANGVTPIKKPTSRDLTPDETAHNRALARLRIAIEHVNRRCKIFRSVKETYRGKHRHSHKTWTVVAA</sequence>
<dbReference type="HOGENOM" id="CLU_2314629_0_0_0"/>
<evidence type="ECO:0000313" key="5">
    <source>
        <dbReference type="Proteomes" id="UP000030700"/>
    </source>
</evidence>
<reference evidence="4" key="1">
    <citation type="journal article" date="2015" name="PeerJ">
        <title>First genomic representation of candidate bacterial phylum KSB3 points to enhanced environmental sensing as a trigger of wastewater bulking.</title>
        <authorList>
            <person name="Sekiguchi Y."/>
            <person name="Ohashi A."/>
            <person name="Parks D.H."/>
            <person name="Yamauchi T."/>
            <person name="Tyson G.W."/>
            <person name="Hugenholtz P."/>
        </authorList>
    </citation>
    <scope>NUCLEOTIDE SEQUENCE [LARGE SCALE GENOMIC DNA]</scope>
</reference>
<dbReference type="STRING" id="1499966.U14_01953"/>
<evidence type="ECO:0000259" key="3">
    <source>
        <dbReference type="Pfam" id="PF13359"/>
    </source>
</evidence>
<keyword evidence="5" id="KW-1185">Reference proteome</keyword>
<organism evidence="4">
    <name type="scientific">Candidatus Moduliflexus flocculans</name>
    <dbReference type="NCBI Taxonomy" id="1499966"/>
    <lineage>
        <taxon>Bacteria</taxon>
        <taxon>Candidatus Moduliflexota</taxon>
        <taxon>Candidatus Moduliflexia</taxon>
        <taxon>Candidatus Moduliflexales</taxon>
        <taxon>Candidatus Moduliflexaceae</taxon>
    </lineage>
</organism>
<protein>
    <submittedName>
        <fullName evidence="4">Transposase IS4 family protein</fullName>
    </submittedName>
</protein>
<evidence type="ECO:0000256" key="1">
    <source>
        <dbReference type="ARBA" id="ARBA00001968"/>
    </source>
</evidence>